<sequence length="280" mass="30366">MKKILFAAALLTFMMASCTPQQDDESPAANVTSEQLSKEVQITAKKEGNNNLTVTTSPTRYIYVYDAETNEMVGSGTSVKVQVLPPARTVKYYVQVTGFDRSVAKSEPKAIDVKEFTDLDPILTTLFGDGKGGFTSYTYTWNEAAPEGVWGNGGYMESTGPDWWKVQASEINTQAKDKGLEKDGLDGWFSMGLGAGGVKTSRGETGSVSATSTKVKDGWDIGTLTFTGTIPLLGVLTNQGNARQYVYQVLKADGKELRLCAPEPGAGDWGAAWFWNFKKK</sequence>
<dbReference type="EMBL" id="AP035785">
    <property type="protein sequence ID" value="BFO71580.1"/>
    <property type="molecule type" value="Genomic_DNA"/>
</dbReference>
<accession>A0AB33IZV8</accession>
<evidence type="ECO:0000313" key="2">
    <source>
        <dbReference type="EMBL" id="BFO71580.1"/>
    </source>
</evidence>
<feature type="signal peptide" evidence="1">
    <location>
        <begin position="1"/>
        <end position="22"/>
    </location>
</feature>
<gene>
    <name evidence="2" type="ORF">GTC17253_15460</name>
</gene>
<evidence type="ECO:0008006" key="3">
    <source>
        <dbReference type="Google" id="ProtNLM"/>
    </source>
</evidence>
<proteinExistence type="predicted"/>
<dbReference type="PROSITE" id="PS51257">
    <property type="entry name" value="PROKAR_LIPOPROTEIN"/>
    <property type="match status" value="1"/>
</dbReference>
<feature type="chain" id="PRO_5044341402" description="Lipoprotein" evidence="1">
    <location>
        <begin position="23"/>
        <end position="280"/>
    </location>
</feature>
<reference evidence="2" key="1">
    <citation type="submission" date="2024-07" db="EMBL/GenBank/DDBJ databases">
        <title>Complete genome sequence of Prevotella sp. YM-2024 GTC17253.</title>
        <authorList>
            <person name="Hayashi M."/>
            <person name="Muto Y."/>
            <person name="Tanaka K."/>
            <person name="Niwa H."/>
        </authorList>
    </citation>
    <scope>NUCLEOTIDE SEQUENCE</scope>
    <source>
        <strain evidence="2">GTC17253</strain>
    </source>
</reference>
<protein>
    <recommendedName>
        <fullName evidence="3">Lipoprotein</fullName>
    </recommendedName>
</protein>
<name>A0AB33IZV8_9BACT</name>
<dbReference type="AlphaFoldDB" id="A0AB33IZV8"/>
<keyword evidence="1" id="KW-0732">Signal</keyword>
<organism evidence="2">
    <name type="scientific">Prevotella sp. GTC17253</name>
    <dbReference type="NCBI Taxonomy" id="3236793"/>
    <lineage>
        <taxon>Bacteria</taxon>
        <taxon>Pseudomonadati</taxon>
        <taxon>Bacteroidota</taxon>
        <taxon>Bacteroidia</taxon>
        <taxon>Bacteroidales</taxon>
        <taxon>Prevotellaceae</taxon>
        <taxon>Prevotella</taxon>
    </lineage>
</organism>
<evidence type="ECO:0000256" key="1">
    <source>
        <dbReference type="SAM" id="SignalP"/>
    </source>
</evidence>